<dbReference type="InterPro" id="IPR050300">
    <property type="entry name" value="GDXG_lipolytic_enzyme"/>
</dbReference>
<feature type="domain" description="BD-FAE-like" evidence="3">
    <location>
        <begin position="90"/>
        <end position="243"/>
    </location>
</feature>
<evidence type="ECO:0000256" key="1">
    <source>
        <dbReference type="ARBA" id="ARBA00022801"/>
    </source>
</evidence>
<evidence type="ECO:0000313" key="4">
    <source>
        <dbReference type="EMBL" id="MDM8201646.1"/>
    </source>
</evidence>
<dbReference type="SUPFAM" id="SSF53474">
    <property type="entry name" value="alpha/beta-Hydrolases"/>
    <property type="match status" value="1"/>
</dbReference>
<keyword evidence="2" id="KW-0472">Membrane</keyword>
<dbReference type="InterPro" id="IPR049492">
    <property type="entry name" value="BD-FAE-like_dom"/>
</dbReference>
<comment type="caution">
    <text evidence="4">The sequence shown here is derived from an EMBL/GenBank/DDBJ whole genome shotgun (WGS) entry which is preliminary data.</text>
</comment>
<proteinExistence type="predicted"/>
<sequence>MNEATLKKKHKGRIIFLSICGVLIVLLLTLYLIATNNTQTVIGMLQKLSYGDNPINSYESFYEPISGKKDNGQYLISEINYDSEYPNGFLDITYPDENRDVDRPTLFYFHGGGFFAGSKNMGDPLAATEATYLLDDICAAGYNIVNVDYALVPDYRFPVPLIQANKAFAYIQEHADEYHLNMDNVVIMGSSAGAIMASQLGSIITNPEYAELLGITPELEPEQVKAVVIDDAPLDYKTFSLTTKIIIGNYVKGSIYLSEEEIKQYNNIQNLTANYPAAVLLGSEYRHDMEVMHEELNKLACEHLHIDPYIEHGLSKPHCFVSAERTDPIAKDAFDRMISFLNEKTK</sequence>
<keyword evidence="2" id="KW-1133">Transmembrane helix</keyword>
<keyword evidence="2" id="KW-0812">Transmembrane</keyword>
<dbReference type="Proteomes" id="UP001529380">
    <property type="component" value="Unassembled WGS sequence"/>
</dbReference>
<dbReference type="Gene3D" id="3.40.50.1820">
    <property type="entry name" value="alpha/beta hydrolase"/>
    <property type="match status" value="1"/>
</dbReference>
<evidence type="ECO:0000256" key="2">
    <source>
        <dbReference type="SAM" id="Phobius"/>
    </source>
</evidence>
<evidence type="ECO:0000313" key="5">
    <source>
        <dbReference type="Proteomes" id="UP001529380"/>
    </source>
</evidence>
<gene>
    <name evidence="4" type="ORF">QUW08_10150</name>
</gene>
<dbReference type="EMBL" id="JAUDCL010000018">
    <property type="protein sequence ID" value="MDM8201646.1"/>
    <property type="molecule type" value="Genomic_DNA"/>
</dbReference>
<reference evidence="4 5" key="1">
    <citation type="submission" date="2023-06" db="EMBL/GenBank/DDBJ databases">
        <title>Identification and characterization of horizontal gene transfer across gut microbiota members of farm animals based on homology search.</title>
        <authorList>
            <person name="Schwarzerova J."/>
            <person name="Nykrynova M."/>
            <person name="Jureckova K."/>
            <person name="Cejkova D."/>
            <person name="Rychlik I."/>
        </authorList>
    </citation>
    <scope>NUCLEOTIDE SEQUENCE [LARGE SCALE GENOMIC DNA]</scope>
    <source>
        <strain evidence="4 5">ET340</strain>
    </source>
</reference>
<name>A0ABT7URX7_9FIRM</name>
<evidence type="ECO:0000259" key="3">
    <source>
        <dbReference type="Pfam" id="PF20434"/>
    </source>
</evidence>
<accession>A0ABT7URX7</accession>
<dbReference type="Pfam" id="PF20434">
    <property type="entry name" value="BD-FAE"/>
    <property type="match status" value="1"/>
</dbReference>
<protein>
    <submittedName>
        <fullName evidence="4">Alpha/beta hydrolase</fullName>
    </submittedName>
</protein>
<keyword evidence="1 4" id="KW-0378">Hydrolase</keyword>
<dbReference type="RefSeq" id="WP_289600150.1">
    <property type="nucleotide sequence ID" value="NZ_JAUDCL010000018.1"/>
</dbReference>
<dbReference type="GO" id="GO:0016787">
    <property type="term" value="F:hydrolase activity"/>
    <property type="evidence" value="ECO:0007669"/>
    <property type="project" value="UniProtKB-KW"/>
</dbReference>
<keyword evidence="5" id="KW-1185">Reference proteome</keyword>
<feature type="transmembrane region" description="Helical" evidence="2">
    <location>
        <begin position="12"/>
        <end position="34"/>
    </location>
</feature>
<organism evidence="4 5">
    <name type="scientific">Allofournierella massiliensis</name>
    <dbReference type="NCBI Taxonomy" id="1650663"/>
    <lineage>
        <taxon>Bacteria</taxon>
        <taxon>Bacillati</taxon>
        <taxon>Bacillota</taxon>
        <taxon>Clostridia</taxon>
        <taxon>Eubacteriales</taxon>
        <taxon>Oscillospiraceae</taxon>
        <taxon>Allofournierella</taxon>
    </lineage>
</organism>
<dbReference type="PANTHER" id="PTHR48081">
    <property type="entry name" value="AB HYDROLASE SUPERFAMILY PROTEIN C4A8.06C"/>
    <property type="match status" value="1"/>
</dbReference>
<dbReference type="InterPro" id="IPR029058">
    <property type="entry name" value="AB_hydrolase_fold"/>
</dbReference>